<proteinExistence type="predicted"/>
<organism evidence="2 3">
    <name type="scientific">Steccherinum ochraceum</name>
    <dbReference type="NCBI Taxonomy" id="92696"/>
    <lineage>
        <taxon>Eukaryota</taxon>
        <taxon>Fungi</taxon>
        <taxon>Dikarya</taxon>
        <taxon>Basidiomycota</taxon>
        <taxon>Agaricomycotina</taxon>
        <taxon>Agaricomycetes</taxon>
        <taxon>Polyporales</taxon>
        <taxon>Steccherinaceae</taxon>
        <taxon>Steccherinum</taxon>
    </lineage>
</organism>
<evidence type="ECO:0000256" key="1">
    <source>
        <dbReference type="SAM" id="MobiDB-lite"/>
    </source>
</evidence>
<feature type="region of interest" description="Disordered" evidence="1">
    <location>
        <begin position="524"/>
        <end position="635"/>
    </location>
</feature>
<evidence type="ECO:0000313" key="3">
    <source>
        <dbReference type="Proteomes" id="UP000292702"/>
    </source>
</evidence>
<protein>
    <submittedName>
        <fullName evidence="2">Uncharacterized protein</fullName>
    </submittedName>
</protein>
<name>A0A4R0REK3_9APHY</name>
<dbReference type="STRING" id="92696.A0A4R0REK3"/>
<sequence length="635" mass="67307">MPMLDMQNPNQSILSLFDPLRNPATPGRDATTSPEPSSDKENDGPVGSAGQVTVFFNRVYKRAPHHSVKTPKGKLIDYDTTVFVSHSEPEDEEGDDEDMGEMILEGLDDDLENRSTVVEDEDTLMQDEKNVDEDTIQIPVSRRQPLADIQLDSVLGSVPEPEPVVVAGSPNSSMLWDEPNALVPAISAAPSGAPLASVINSINFASLSLHSPDSSRELFGHPFGHPATPRIAVTEAESSHTSPVSQTPQRLFGTHLSSSPSTSTLVTRRLSPTTSATDPRRASVDLQSSFRLQLQNAEMSFDLLNDKISFLGHDSFWTGADDDSVDYKKEEQAMMAIAEECEAQSVPATAPAHSSVFALSSASPPSVERRSSLPLSPQVRQDVTAPIFENASEDQAVRTPDRVHEAPEVVLDPTSQPTAPIPALRIVKKSWKMHSRLDSVSSVTSTVSSSSESVSSTSSSQAESVPAKRPAPTPCEEQRAGKPPVPEMQKARTVIKGLQRPPPGAQLPPMTTMGPAKMRVPLTGRPGAPSRPGGMATGKMGPPSAPPHRPAGKPTSTFGAVSRLTGFGNASKTTSGIPATTTGTWRAPRAASSSSIPARSALPIPQSRIPSAPGPSRGAPANRLPTGSAAGRRIP</sequence>
<feature type="region of interest" description="Disordered" evidence="1">
    <location>
        <begin position="234"/>
        <end position="282"/>
    </location>
</feature>
<comment type="caution">
    <text evidence="2">The sequence shown here is derived from an EMBL/GenBank/DDBJ whole genome shotgun (WGS) entry which is preliminary data.</text>
</comment>
<accession>A0A4R0REK3</accession>
<dbReference type="Proteomes" id="UP000292702">
    <property type="component" value="Unassembled WGS sequence"/>
</dbReference>
<feature type="compositionally biased region" description="Polar residues" evidence="1">
    <location>
        <begin position="239"/>
        <end position="249"/>
    </location>
</feature>
<feature type="compositionally biased region" description="Low complexity" evidence="1">
    <location>
        <begin position="445"/>
        <end position="460"/>
    </location>
</feature>
<gene>
    <name evidence="2" type="ORF">EIP91_004683</name>
</gene>
<dbReference type="OrthoDB" id="3266894at2759"/>
<dbReference type="AlphaFoldDB" id="A0A4R0REK3"/>
<feature type="compositionally biased region" description="Low complexity" evidence="1">
    <location>
        <begin position="573"/>
        <end position="621"/>
    </location>
</feature>
<evidence type="ECO:0000313" key="2">
    <source>
        <dbReference type="EMBL" id="TCD64015.1"/>
    </source>
</evidence>
<feature type="region of interest" description="Disordered" evidence="1">
    <location>
        <begin position="1"/>
        <end position="50"/>
    </location>
</feature>
<dbReference type="EMBL" id="RWJN01000261">
    <property type="protein sequence ID" value="TCD64015.1"/>
    <property type="molecule type" value="Genomic_DNA"/>
</dbReference>
<keyword evidence="3" id="KW-1185">Reference proteome</keyword>
<reference evidence="2 3" key="1">
    <citation type="submission" date="2018-11" db="EMBL/GenBank/DDBJ databases">
        <title>Genome assembly of Steccherinum ochraceum LE-BIN_3174, the white-rot fungus of the Steccherinaceae family (The Residual Polyporoid clade, Polyporales, Basidiomycota).</title>
        <authorList>
            <person name="Fedorova T.V."/>
            <person name="Glazunova O.A."/>
            <person name="Landesman E.O."/>
            <person name="Moiseenko K.V."/>
            <person name="Psurtseva N.V."/>
            <person name="Savinova O.S."/>
            <person name="Shakhova N.V."/>
            <person name="Tyazhelova T.V."/>
            <person name="Vasina D.V."/>
        </authorList>
    </citation>
    <scope>NUCLEOTIDE SEQUENCE [LARGE SCALE GENOMIC DNA]</scope>
    <source>
        <strain evidence="2 3">LE-BIN_3174</strain>
    </source>
</reference>
<feature type="compositionally biased region" description="Low complexity" evidence="1">
    <location>
        <begin position="256"/>
        <end position="275"/>
    </location>
</feature>
<feature type="region of interest" description="Disordered" evidence="1">
    <location>
        <begin position="445"/>
        <end position="487"/>
    </location>
</feature>